<dbReference type="AlphaFoldDB" id="A0A8J8MN07"/>
<evidence type="ECO:0000259" key="5">
    <source>
        <dbReference type="PROSITE" id="PS51078"/>
    </source>
</evidence>
<dbReference type="PANTHER" id="PTHR30136">
    <property type="entry name" value="HELIX-TURN-HELIX TRANSCRIPTIONAL REGULATOR, ICLR FAMILY"/>
    <property type="match status" value="1"/>
</dbReference>
<dbReference type="PROSITE" id="PS51077">
    <property type="entry name" value="HTH_ICLR"/>
    <property type="match status" value="1"/>
</dbReference>
<keyword evidence="3" id="KW-0804">Transcription</keyword>
<dbReference type="PANTHER" id="PTHR30136:SF35">
    <property type="entry name" value="HTH-TYPE TRANSCRIPTIONAL REGULATOR RV1719"/>
    <property type="match status" value="1"/>
</dbReference>
<dbReference type="InterPro" id="IPR005471">
    <property type="entry name" value="Tscrpt_reg_IclR_N"/>
</dbReference>
<dbReference type="InterPro" id="IPR036390">
    <property type="entry name" value="WH_DNA-bd_sf"/>
</dbReference>
<dbReference type="KEGG" id="vpy:HZI73_21275"/>
<evidence type="ECO:0000313" key="7">
    <source>
        <dbReference type="Proteomes" id="UP000683246"/>
    </source>
</evidence>
<evidence type="ECO:0000259" key="4">
    <source>
        <dbReference type="PROSITE" id="PS51077"/>
    </source>
</evidence>
<keyword evidence="7" id="KW-1185">Reference proteome</keyword>
<accession>A0A8J8MN07</accession>
<reference evidence="6" key="1">
    <citation type="submission" date="2020-07" db="EMBL/GenBank/DDBJ databases">
        <title>Vallitalea pronyensis genome.</title>
        <authorList>
            <person name="Postec A."/>
        </authorList>
    </citation>
    <scope>NUCLEOTIDE SEQUENCE</scope>
    <source>
        <strain evidence="6">FatNI3</strain>
    </source>
</reference>
<evidence type="ECO:0000256" key="3">
    <source>
        <dbReference type="ARBA" id="ARBA00023163"/>
    </source>
</evidence>
<feature type="domain" description="IclR-ED" evidence="5">
    <location>
        <begin position="68"/>
        <end position="247"/>
    </location>
</feature>
<dbReference type="InterPro" id="IPR050707">
    <property type="entry name" value="HTH_MetabolicPath_Reg"/>
</dbReference>
<dbReference type="GO" id="GO:0003700">
    <property type="term" value="F:DNA-binding transcription factor activity"/>
    <property type="evidence" value="ECO:0007669"/>
    <property type="project" value="TreeGrafter"/>
</dbReference>
<feature type="domain" description="HTH iclR-type" evidence="4">
    <location>
        <begin position="4"/>
        <end position="67"/>
    </location>
</feature>
<dbReference type="PROSITE" id="PS51078">
    <property type="entry name" value="ICLR_ED"/>
    <property type="match status" value="1"/>
</dbReference>
<dbReference type="GO" id="GO:0003677">
    <property type="term" value="F:DNA binding"/>
    <property type="evidence" value="ECO:0007669"/>
    <property type="project" value="UniProtKB-KW"/>
</dbReference>
<dbReference type="SUPFAM" id="SSF55781">
    <property type="entry name" value="GAF domain-like"/>
    <property type="match status" value="1"/>
</dbReference>
<dbReference type="EMBL" id="CP058649">
    <property type="protein sequence ID" value="QUI24675.1"/>
    <property type="molecule type" value="Genomic_DNA"/>
</dbReference>
<organism evidence="6 7">
    <name type="scientific">Vallitalea pronyensis</name>
    <dbReference type="NCBI Taxonomy" id="1348613"/>
    <lineage>
        <taxon>Bacteria</taxon>
        <taxon>Bacillati</taxon>
        <taxon>Bacillota</taxon>
        <taxon>Clostridia</taxon>
        <taxon>Lachnospirales</taxon>
        <taxon>Vallitaleaceae</taxon>
        <taxon>Vallitalea</taxon>
    </lineage>
</organism>
<dbReference type="Pfam" id="PF09339">
    <property type="entry name" value="HTH_IclR"/>
    <property type="match status" value="1"/>
</dbReference>
<evidence type="ECO:0000256" key="1">
    <source>
        <dbReference type="ARBA" id="ARBA00023015"/>
    </source>
</evidence>
<proteinExistence type="predicted"/>
<dbReference type="Gene3D" id="1.10.10.10">
    <property type="entry name" value="Winged helix-like DNA-binding domain superfamily/Winged helix DNA-binding domain"/>
    <property type="match status" value="1"/>
</dbReference>
<evidence type="ECO:0000313" key="6">
    <source>
        <dbReference type="EMBL" id="QUI24675.1"/>
    </source>
</evidence>
<dbReference type="InterPro" id="IPR036388">
    <property type="entry name" value="WH-like_DNA-bd_sf"/>
</dbReference>
<name>A0A8J8MN07_9FIRM</name>
<dbReference type="RefSeq" id="WP_212695369.1">
    <property type="nucleotide sequence ID" value="NZ_CP058649.1"/>
</dbReference>
<sequence>MAKSRAAMRTVAILELIANKTKGITLSQISNKLEIPINSVKDIIQSLLEVEMIEMIDERSKIYGIGVKAYYIGNAFIRNKTIIDKGKATIEALGSTLNKTVFLGKEVNEMITYIYKYEPKNLLIATCPIGSTTNLHCTSLGKCFLAHDDELFKRLATKTLVRKTPYTITDYQQLSQEIEKVRKNGYAVDNREQAEHLLCIGAPVFDYTNKMVAALSVSGLYQENIDIQGEARLVMEKASEISIKLGYTGSM</sequence>
<dbReference type="SUPFAM" id="SSF46785">
    <property type="entry name" value="Winged helix' DNA-binding domain"/>
    <property type="match status" value="1"/>
</dbReference>
<dbReference type="InterPro" id="IPR014757">
    <property type="entry name" value="Tscrpt_reg_IclR_C"/>
</dbReference>
<keyword evidence="1" id="KW-0805">Transcription regulation</keyword>
<protein>
    <submittedName>
        <fullName evidence="6">IclR family transcriptional regulator</fullName>
    </submittedName>
</protein>
<gene>
    <name evidence="6" type="ORF">HZI73_21275</name>
</gene>
<keyword evidence="2" id="KW-0238">DNA-binding</keyword>
<dbReference type="GO" id="GO:0045892">
    <property type="term" value="P:negative regulation of DNA-templated transcription"/>
    <property type="evidence" value="ECO:0007669"/>
    <property type="project" value="TreeGrafter"/>
</dbReference>
<dbReference type="Proteomes" id="UP000683246">
    <property type="component" value="Chromosome"/>
</dbReference>
<dbReference type="Pfam" id="PF01614">
    <property type="entry name" value="IclR_C"/>
    <property type="match status" value="1"/>
</dbReference>
<dbReference type="InterPro" id="IPR029016">
    <property type="entry name" value="GAF-like_dom_sf"/>
</dbReference>
<evidence type="ECO:0000256" key="2">
    <source>
        <dbReference type="ARBA" id="ARBA00023125"/>
    </source>
</evidence>
<dbReference type="Gene3D" id="3.30.450.40">
    <property type="match status" value="1"/>
</dbReference>